<dbReference type="AlphaFoldDB" id="A0A9N9LI28"/>
<dbReference type="EMBL" id="CAJVRM010000072">
    <property type="protein sequence ID" value="CAG8973525.1"/>
    <property type="molecule type" value="Genomic_DNA"/>
</dbReference>
<evidence type="ECO:0000313" key="4">
    <source>
        <dbReference type="EMBL" id="CAG8973525.1"/>
    </source>
</evidence>
<comment type="subcellular location">
    <subcellularLocation>
        <location evidence="2">Nucleus</location>
    </subcellularLocation>
</comment>
<proteinExistence type="predicted"/>
<dbReference type="Proteomes" id="UP000701801">
    <property type="component" value="Unassembled WGS sequence"/>
</dbReference>
<dbReference type="InterPro" id="IPR003105">
    <property type="entry name" value="SRA_YDG"/>
</dbReference>
<evidence type="ECO:0000256" key="2">
    <source>
        <dbReference type="PROSITE-ProRule" id="PRU00358"/>
    </source>
</evidence>
<comment type="caution">
    <text evidence="4">The sequence shown here is derived from an EMBL/GenBank/DDBJ whole genome shotgun (WGS) entry which is preliminary data.</text>
</comment>
<dbReference type="GO" id="GO:0005634">
    <property type="term" value="C:nucleus"/>
    <property type="evidence" value="ECO:0007669"/>
    <property type="project" value="UniProtKB-SubCell"/>
</dbReference>
<dbReference type="OrthoDB" id="2270193at2759"/>
<reference evidence="4" key="1">
    <citation type="submission" date="2021-07" db="EMBL/GenBank/DDBJ databases">
        <authorList>
            <person name="Durling M."/>
        </authorList>
    </citation>
    <scope>NUCLEOTIDE SEQUENCE</scope>
</reference>
<keyword evidence="5" id="KW-1185">Reference proteome</keyword>
<keyword evidence="1 2" id="KW-0539">Nucleus</keyword>
<feature type="domain" description="YDG" evidence="3">
    <location>
        <begin position="128"/>
        <end position="277"/>
    </location>
</feature>
<dbReference type="SUPFAM" id="SSF88697">
    <property type="entry name" value="PUA domain-like"/>
    <property type="match status" value="1"/>
</dbReference>
<dbReference type="InterPro" id="IPR036987">
    <property type="entry name" value="SRA-YDG_sf"/>
</dbReference>
<evidence type="ECO:0000259" key="3">
    <source>
        <dbReference type="PROSITE" id="PS51015"/>
    </source>
</evidence>
<protein>
    <recommendedName>
        <fullName evidence="3">YDG domain-containing protein</fullName>
    </recommendedName>
</protein>
<organism evidence="4 5">
    <name type="scientific">Hymenoscyphus albidus</name>
    <dbReference type="NCBI Taxonomy" id="595503"/>
    <lineage>
        <taxon>Eukaryota</taxon>
        <taxon>Fungi</taxon>
        <taxon>Dikarya</taxon>
        <taxon>Ascomycota</taxon>
        <taxon>Pezizomycotina</taxon>
        <taxon>Leotiomycetes</taxon>
        <taxon>Helotiales</taxon>
        <taxon>Helotiaceae</taxon>
        <taxon>Hymenoscyphus</taxon>
    </lineage>
</organism>
<accession>A0A9N9LI28</accession>
<evidence type="ECO:0000256" key="1">
    <source>
        <dbReference type="ARBA" id="ARBA00023242"/>
    </source>
</evidence>
<dbReference type="PROSITE" id="PS51015">
    <property type="entry name" value="YDG"/>
    <property type="match status" value="1"/>
</dbReference>
<dbReference type="Pfam" id="PF02182">
    <property type="entry name" value="SAD_SRA"/>
    <property type="match status" value="1"/>
</dbReference>
<evidence type="ECO:0000313" key="5">
    <source>
        <dbReference type="Proteomes" id="UP000701801"/>
    </source>
</evidence>
<dbReference type="Gene3D" id="2.30.280.10">
    <property type="entry name" value="SRA-YDG"/>
    <property type="match status" value="1"/>
</dbReference>
<name>A0A9N9LI28_9HELO</name>
<dbReference type="InterPro" id="IPR015947">
    <property type="entry name" value="PUA-like_sf"/>
</dbReference>
<gene>
    <name evidence="4" type="ORF">HYALB_00002851</name>
</gene>
<sequence length="305" mass="34796">MSSPSPQAPLAEDFDPRPALAELVKDYENPAAVPFDEKSLRNVFLLYKKGRSSKNLANRDMSEQVVSEWNAKNFLAFIANPEHNLPDVYRMIAESLLLEFAAINWGKVEEVVVEAEPAKQSLKRKSPTQDSLVAKKKILRYHVPHRAEAVHWGSEMELMVKHKVAFVAQDFLAVIATCLAIDYKENKDYGHTIYYADASAHNTASDNVEPKAKKGTLALIKSIRTKQPVRVIRKHTGQWKDVPKAGFRYDGLYDVKSFEEREQKHASGKYLLFKLVRRTDQPKIDTSRPTYEERAIFDMVTKSMD</sequence>
<dbReference type="SMART" id="SM00466">
    <property type="entry name" value="SRA"/>
    <property type="match status" value="1"/>
</dbReference>